<feature type="transmembrane region" description="Helical" evidence="7">
    <location>
        <begin position="57"/>
        <end position="75"/>
    </location>
</feature>
<comment type="caution">
    <text evidence="9">The sequence shown here is derived from an EMBL/GenBank/DDBJ whole genome shotgun (WGS) entry which is preliminary data.</text>
</comment>
<dbReference type="GO" id="GO:0005886">
    <property type="term" value="C:plasma membrane"/>
    <property type="evidence" value="ECO:0007669"/>
    <property type="project" value="TreeGrafter"/>
</dbReference>
<feature type="transmembrane region" description="Helical" evidence="7">
    <location>
        <begin position="546"/>
        <end position="567"/>
    </location>
</feature>
<feature type="transmembrane region" description="Helical" evidence="7">
    <location>
        <begin position="520"/>
        <end position="539"/>
    </location>
</feature>
<keyword evidence="10" id="KW-1185">Reference proteome</keyword>
<feature type="transmembrane region" description="Helical" evidence="7">
    <location>
        <begin position="95"/>
        <end position="123"/>
    </location>
</feature>
<dbReference type="InterPro" id="IPR004680">
    <property type="entry name" value="Cit_transptr-like_dom"/>
</dbReference>
<name>A0A2C7ADI0_9PROT</name>
<dbReference type="RefSeq" id="WP_099095091.1">
    <property type="nucleotide sequence ID" value="NZ_PDNU01000010.1"/>
</dbReference>
<dbReference type="PANTHER" id="PTHR43652">
    <property type="entry name" value="BASIC AMINO ACID ANTIPORTER YFCC-RELATED"/>
    <property type="match status" value="1"/>
</dbReference>
<feature type="transmembrane region" description="Helical" evidence="7">
    <location>
        <begin position="173"/>
        <end position="195"/>
    </location>
</feature>
<feature type="domain" description="RCK C-terminal" evidence="8">
    <location>
        <begin position="312"/>
        <end position="397"/>
    </location>
</feature>
<dbReference type="GO" id="GO:0008324">
    <property type="term" value="F:monoatomic cation transmembrane transporter activity"/>
    <property type="evidence" value="ECO:0007669"/>
    <property type="project" value="InterPro"/>
</dbReference>
<dbReference type="Pfam" id="PF02080">
    <property type="entry name" value="TrkA_C"/>
    <property type="match status" value="1"/>
</dbReference>
<dbReference type="GO" id="GO:0006813">
    <property type="term" value="P:potassium ion transport"/>
    <property type="evidence" value="ECO:0007669"/>
    <property type="project" value="InterPro"/>
</dbReference>
<proteinExistence type="predicted"/>
<dbReference type="InterPro" id="IPR036721">
    <property type="entry name" value="RCK_C_sf"/>
</dbReference>
<evidence type="ECO:0000256" key="7">
    <source>
        <dbReference type="SAM" id="Phobius"/>
    </source>
</evidence>
<evidence type="ECO:0000256" key="2">
    <source>
        <dbReference type="ARBA" id="ARBA00022448"/>
    </source>
</evidence>
<evidence type="ECO:0000313" key="9">
    <source>
        <dbReference type="EMBL" id="PHK95495.1"/>
    </source>
</evidence>
<dbReference type="PROSITE" id="PS51202">
    <property type="entry name" value="RCK_C"/>
    <property type="match status" value="2"/>
</dbReference>
<dbReference type="PANTHER" id="PTHR43652:SF1">
    <property type="entry name" value="RESPONSE REGULATOR"/>
    <property type="match status" value="1"/>
</dbReference>
<feature type="transmembrane region" description="Helical" evidence="7">
    <location>
        <begin position="464"/>
        <end position="482"/>
    </location>
</feature>
<feature type="transmembrane region" description="Helical" evidence="7">
    <location>
        <begin position="494"/>
        <end position="514"/>
    </location>
</feature>
<gene>
    <name evidence="9" type="ORF">CR162_08395</name>
</gene>
<dbReference type="PROSITE" id="PS01271">
    <property type="entry name" value="NA_SULFATE"/>
    <property type="match status" value="1"/>
</dbReference>
<comment type="subcellular location">
    <subcellularLocation>
        <location evidence="1">Membrane</location>
        <topology evidence="1">Multi-pass membrane protein</topology>
    </subcellularLocation>
</comment>
<evidence type="ECO:0000313" key="10">
    <source>
        <dbReference type="Proteomes" id="UP000223527"/>
    </source>
</evidence>
<feature type="transmembrane region" description="Helical" evidence="7">
    <location>
        <begin position="587"/>
        <end position="607"/>
    </location>
</feature>
<dbReference type="InterPro" id="IPR031312">
    <property type="entry name" value="Na/sul_symport_CS"/>
</dbReference>
<dbReference type="InterPro" id="IPR006037">
    <property type="entry name" value="RCK_C"/>
</dbReference>
<reference evidence="9 10" key="1">
    <citation type="submission" date="2017-10" db="EMBL/GenBank/DDBJ databases">
        <authorList>
            <person name="Banno H."/>
            <person name="Chua N.-H."/>
        </authorList>
    </citation>
    <scope>NUCLEOTIDE SEQUENCE [LARGE SCALE GENOMIC DNA]</scope>
    <source>
        <strain evidence="9 10">YW11</strain>
    </source>
</reference>
<dbReference type="Pfam" id="PF03600">
    <property type="entry name" value="CitMHS"/>
    <property type="match status" value="1"/>
</dbReference>
<keyword evidence="4" id="KW-0677">Repeat</keyword>
<dbReference type="Gene3D" id="3.30.70.1450">
    <property type="entry name" value="Regulator of K+ conductance, C-terminal domain"/>
    <property type="match status" value="2"/>
</dbReference>
<keyword evidence="6 7" id="KW-0472">Membrane</keyword>
<dbReference type="Proteomes" id="UP000223527">
    <property type="component" value="Unassembled WGS sequence"/>
</dbReference>
<dbReference type="AlphaFoldDB" id="A0A2C7ADI0"/>
<sequence length="610" mass="64013">MSLELALVLALLGVAVVMFARGWPRTDAVALIMLAALPMTGVLTVQEALSGFSDSSVVLVAILFVIGEGLVRTGIAGRLGDWLAARTGGSGVRLMAMLMLAVAALGSMMSSTGVVAIFIPVVLRIAARLRIAPGRLMMPLGFAALISGMLTLVGTPPNLVVNSELLRHGHAGFGFFSFTPFGVPVLLLAIAYMAVAHRWLSDEAPPEAARGGGLTLAQLIRDYGLAENSWRLRVGQTSPLAGRSLAALRLRASHGLNVMAIERPQRFATRVLHAAGEAVPHVGDVLIVHFTGAEEELRALSGRLGLHALSFDDFDPVREPRPLGLAEVMIPPDSSLCGKSVLEAEFRSAYGLTAIGLRRGRAAWGEGFLEEKLQPGDTLLLTGPWKELRRSQRGKRPFLLLNQPDDLEELSPAADRAPHALLSLGVVVALMVSGVVPHAQAALIGGLMMLGFRCIDLDGAYRAIHWPTVVLIGGMLPFSLALQKTGGTALAAEGLVGLMGAAGPHALLASLFAATAVTGLFISNTATAVLMAPVALAVAEEMGLSPYPFAMIVALAASAAFMTPVSSPVNMLVLGPGRYRFGDFVRVGVPFAVLVMALSVALVPLLLPLR</sequence>
<evidence type="ECO:0000256" key="3">
    <source>
        <dbReference type="ARBA" id="ARBA00022692"/>
    </source>
</evidence>
<keyword evidence="2" id="KW-0813">Transport</keyword>
<feature type="transmembrane region" description="Helical" evidence="7">
    <location>
        <begin position="29"/>
        <end position="45"/>
    </location>
</feature>
<evidence type="ECO:0000256" key="4">
    <source>
        <dbReference type="ARBA" id="ARBA00022737"/>
    </source>
</evidence>
<dbReference type="OrthoDB" id="9809303at2"/>
<feature type="domain" description="RCK C-terminal" evidence="8">
    <location>
        <begin position="217"/>
        <end position="306"/>
    </location>
</feature>
<dbReference type="SUPFAM" id="SSF116726">
    <property type="entry name" value="TrkA C-terminal domain-like"/>
    <property type="match status" value="2"/>
</dbReference>
<evidence type="ECO:0000256" key="6">
    <source>
        <dbReference type="ARBA" id="ARBA00023136"/>
    </source>
</evidence>
<accession>A0A2C7ADI0</accession>
<keyword evidence="3 7" id="KW-0812">Transmembrane</keyword>
<evidence type="ECO:0000259" key="8">
    <source>
        <dbReference type="PROSITE" id="PS51202"/>
    </source>
</evidence>
<dbReference type="InterPro" id="IPR051679">
    <property type="entry name" value="DASS-Related_Transporters"/>
</dbReference>
<keyword evidence="5 7" id="KW-1133">Transmembrane helix</keyword>
<dbReference type="EMBL" id="PDNU01000010">
    <property type="protein sequence ID" value="PHK95495.1"/>
    <property type="molecule type" value="Genomic_DNA"/>
</dbReference>
<feature type="transmembrane region" description="Helical" evidence="7">
    <location>
        <begin position="420"/>
        <end position="444"/>
    </location>
</feature>
<protein>
    <submittedName>
        <fullName evidence="9">SLC13 family permease</fullName>
    </submittedName>
</protein>
<feature type="transmembrane region" description="Helical" evidence="7">
    <location>
        <begin position="135"/>
        <end position="153"/>
    </location>
</feature>
<evidence type="ECO:0000256" key="1">
    <source>
        <dbReference type="ARBA" id="ARBA00004141"/>
    </source>
</evidence>
<evidence type="ECO:0000256" key="5">
    <source>
        <dbReference type="ARBA" id="ARBA00022989"/>
    </source>
</evidence>
<organism evidence="9 10">
    <name type="scientific">Teichococcus rhizosphaerae</name>
    <dbReference type="NCBI Taxonomy" id="1335062"/>
    <lineage>
        <taxon>Bacteria</taxon>
        <taxon>Pseudomonadati</taxon>
        <taxon>Pseudomonadota</taxon>
        <taxon>Alphaproteobacteria</taxon>
        <taxon>Acetobacterales</taxon>
        <taxon>Roseomonadaceae</taxon>
        <taxon>Roseomonas</taxon>
    </lineage>
</organism>